<dbReference type="SMART" id="SM00086">
    <property type="entry name" value="PAC"/>
    <property type="match status" value="2"/>
</dbReference>
<keyword evidence="7" id="KW-1185">Reference proteome</keyword>
<dbReference type="InterPro" id="IPR000014">
    <property type="entry name" value="PAS"/>
</dbReference>
<feature type="domain" description="PAS" evidence="2">
    <location>
        <begin position="14"/>
        <end position="85"/>
    </location>
</feature>
<reference evidence="6 7" key="1">
    <citation type="submission" date="2017-09" db="EMBL/GenBank/DDBJ databases">
        <title>The draft genome sequences of Marinobacter sp. PWS21.</title>
        <authorList>
            <person name="Cao J."/>
        </authorList>
    </citation>
    <scope>NUCLEOTIDE SEQUENCE [LARGE SCALE GENOMIC DNA]</scope>
    <source>
        <strain evidence="6 7">PWS21</strain>
    </source>
</reference>
<dbReference type="PANTHER" id="PTHR44757">
    <property type="entry name" value="DIGUANYLATE CYCLASE DGCP"/>
    <property type="match status" value="1"/>
</dbReference>
<dbReference type="CDD" id="cd00130">
    <property type="entry name" value="PAS"/>
    <property type="match status" value="2"/>
</dbReference>
<organism evidence="6 7">
    <name type="scientific">Marinobacter profundi</name>
    <dbReference type="NCBI Taxonomy" id="2666256"/>
    <lineage>
        <taxon>Bacteria</taxon>
        <taxon>Pseudomonadati</taxon>
        <taxon>Pseudomonadota</taxon>
        <taxon>Gammaproteobacteria</taxon>
        <taxon>Pseudomonadales</taxon>
        <taxon>Marinobacteraceae</taxon>
        <taxon>Marinobacter</taxon>
    </lineage>
</organism>
<evidence type="ECO:0000259" key="2">
    <source>
        <dbReference type="PROSITE" id="PS50112"/>
    </source>
</evidence>
<dbReference type="SMART" id="SM00091">
    <property type="entry name" value="PAS"/>
    <property type="match status" value="2"/>
</dbReference>
<sequence length="731" mass="82277">MADSDNLHQFEGMDANRLAKVALYTNNGVVITDEQGVIEWVNPSFERITGYTLAEVRGKRPGDFLQGEESSTATVAYMRQCLRKGQGFDVEILNYTRDGKPVWLQVNCTALAPAGKARPGYAAVLRDISARKSSERRLRIAASVFERSHEAIMISDRANRIIDVNPAFSRITGYQRDEIIGQNPSILSSGRHTAEFYHALWEAINVNNHWRGEIWNRRKNGEEYPELLSITRVHLDEPGQWHHVAVFSDITTLKNHAEELDRATHYDSLTNLPNRQLLLKRLRRAMEHAIHNDRPLAVCYLDLDGLKSINDRFGRNGGDRVLTLIADRLRTVIRSEDTVARIAADEFVLLLQDVTDDHAFQRILDVVNGPAPVGPANLRLTASMGITFYPNDATDADRLVRHADQAMLAAKEKGRNQWAIFDPALDEHRKKRRKQLMELTRALDDGEFRLHYQPQIRMCDRAVVGFEALIRWQHPKRGQLAPADFLPAVEGSHLEVPIAQWVLREALSELGRWSARGEAIAVSVNISAAHLLDRNFTEFLQRYLMAHPEINPALIHLEVLESTALDDMQRAGHVIEQCRAMGLQVALDDFGTGFSSLTYFRALPVDLIKMDQSFVRSMLSDPADRAIVESVIFLAKRFGRPVLAEGVETLEHARALRTLGCEMIQGYGVARPMPAEDIAGWLEQWRQSWPVGGRDPFAVMQANDRQFNAEESGNGAHRGSPAARDGTPSGR</sequence>
<dbReference type="PROSITE" id="PS50113">
    <property type="entry name" value="PAC"/>
    <property type="match status" value="1"/>
</dbReference>
<evidence type="ECO:0000259" key="5">
    <source>
        <dbReference type="PROSITE" id="PS50887"/>
    </source>
</evidence>
<dbReference type="Pfam" id="PF13426">
    <property type="entry name" value="PAS_9"/>
    <property type="match status" value="2"/>
</dbReference>
<dbReference type="Gene3D" id="3.30.70.270">
    <property type="match status" value="1"/>
</dbReference>
<dbReference type="InterPro" id="IPR029787">
    <property type="entry name" value="Nucleotide_cyclase"/>
</dbReference>
<dbReference type="InterPro" id="IPR052155">
    <property type="entry name" value="Biofilm_reg_signaling"/>
</dbReference>
<dbReference type="Gene3D" id="3.30.450.20">
    <property type="entry name" value="PAS domain"/>
    <property type="match status" value="2"/>
</dbReference>
<dbReference type="SUPFAM" id="SSF141868">
    <property type="entry name" value="EAL domain-like"/>
    <property type="match status" value="1"/>
</dbReference>
<dbReference type="Pfam" id="PF00990">
    <property type="entry name" value="GGDEF"/>
    <property type="match status" value="1"/>
</dbReference>
<dbReference type="InterPro" id="IPR035965">
    <property type="entry name" value="PAS-like_dom_sf"/>
</dbReference>
<dbReference type="PROSITE" id="PS50112">
    <property type="entry name" value="PAS"/>
    <property type="match status" value="2"/>
</dbReference>
<evidence type="ECO:0000256" key="1">
    <source>
        <dbReference type="SAM" id="MobiDB-lite"/>
    </source>
</evidence>
<dbReference type="InterPro" id="IPR043128">
    <property type="entry name" value="Rev_trsase/Diguanyl_cyclase"/>
</dbReference>
<dbReference type="CDD" id="cd01949">
    <property type="entry name" value="GGDEF"/>
    <property type="match status" value="1"/>
</dbReference>
<feature type="domain" description="PAS" evidence="2">
    <location>
        <begin position="137"/>
        <end position="183"/>
    </location>
</feature>
<dbReference type="SUPFAM" id="SSF55785">
    <property type="entry name" value="PYP-like sensor domain (PAS domain)"/>
    <property type="match status" value="2"/>
</dbReference>
<dbReference type="CDD" id="cd01948">
    <property type="entry name" value="EAL"/>
    <property type="match status" value="1"/>
</dbReference>
<dbReference type="InterPro" id="IPR000160">
    <property type="entry name" value="GGDEF_dom"/>
</dbReference>
<dbReference type="PROSITE" id="PS50883">
    <property type="entry name" value="EAL"/>
    <property type="match status" value="1"/>
</dbReference>
<dbReference type="RefSeq" id="WP_099614536.1">
    <property type="nucleotide sequence ID" value="NZ_KZ319370.1"/>
</dbReference>
<dbReference type="SUPFAM" id="SSF55073">
    <property type="entry name" value="Nucleotide cyclase"/>
    <property type="match status" value="1"/>
</dbReference>
<evidence type="ECO:0000259" key="4">
    <source>
        <dbReference type="PROSITE" id="PS50883"/>
    </source>
</evidence>
<dbReference type="NCBIfam" id="TIGR00254">
    <property type="entry name" value="GGDEF"/>
    <property type="match status" value="1"/>
</dbReference>
<feature type="region of interest" description="Disordered" evidence="1">
    <location>
        <begin position="706"/>
        <end position="731"/>
    </location>
</feature>
<dbReference type="Pfam" id="PF00563">
    <property type="entry name" value="EAL"/>
    <property type="match status" value="1"/>
</dbReference>
<evidence type="ECO:0000259" key="3">
    <source>
        <dbReference type="PROSITE" id="PS50113"/>
    </source>
</evidence>
<dbReference type="NCBIfam" id="TIGR00229">
    <property type="entry name" value="sensory_box"/>
    <property type="match status" value="2"/>
</dbReference>
<dbReference type="PROSITE" id="PS50887">
    <property type="entry name" value="GGDEF"/>
    <property type="match status" value="1"/>
</dbReference>
<comment type="caution">
    <text evidence="6">The sequence shown here is derived from an EMBL/GenBank/DDBJ whole genome shotgun (WGS) entry which is preliminary data.</text>
</comment>
<evidence type="ECO:0000313" key="7">
    <source>
        <dbReference type="Proteomes" id="UP000231409"/>
    </source>
</evidence>
<dbReference type="SMART" id="SM00052">
    <property type="entry name" value="EAL"/>
    <property type="match status" value="1"/>
</dbReference>
<feature type="domain" description="GGDEF" evidence="5">
    <location>
        <begin position="294"/>
        <end position="423"/>
    </location>
</feature>
<dbReference type="Gene3D" id="3.20.20.450">
    <property type="entry name" value="EAL domain"/>
    <property type="match status" value="1"/>
</dbReference>
<dbReference type="Proteomes" id="UP000231409">
    <property type="component" value="Unassembled WGS sequence"/>
</dbReference>
<feature type="domain" description="EAL" evidence="4">
    <location>
        <begin position="432"/>
        <end position="686"/>
    </location>
</feature>
<dbReference type="EMBL" id="NTFH01000007">
    <property type="protein sequence ID" value="PHQ15412.1"/>
    <property type="molecule type" value="Genomic_DNA"/>
</dbReference>
<dbReference type="AlphaFoldDB" id="A0A2G1ULR8"/>
<protein>
    <submittedName>
        <fullName evidence="6">Diguanylate cyclase</fullName>
    </submittedName>
</protein>
<dbReference type="InterPro" id="IPR001610">
    <property type="entry name" value="PAC"/>
</dbReference>
<name>A0A2G1ULR8_9GAMM</name>
<gene>
    <name evidence="6" type="ORF">CLH61_09860</name>
</gene>
<feature type="domain" description="PAC" evidence="3">
    <location>
        <begin position="86"/>
        <end position="140"/>
    </location>
</feature>
<dbReference type="PANTHER" id="PTHR44757:SF2">
    <property type="entry name" value="BIOFILM ARCHITECTURE MAINTENANCE PROTEIN MBAA"/>
    <property type="match status" value="1"/>
</dbReference>
<proteinExistence type="predicted"/>
<accession>A0A2G1ULR8</accession>
<dbReference type="InterPro" id="IPR000700">
    <property type="entry name" value="PAS-assoc_C"/>
</dbReference>
<dbReference type="InterPro" id="IPR035919">
    <property type="entry name" value="EAL_sf"/>
</dbReference>
<dbReference type="SMART" id="SM00267">
    <property type="entry name" value="GGDEF"/>
    <property type="match status" value="1"/>
</dbReference>
<dbReference type="InterPro" id="IPR001633">
    <property type="entry name" value="EAL_dom"/>
</dbReference>
<evidence type="ECO:0000313" key="6">
    <source>
        <dbReference type="EMBL" id="PHQ15412.1"/>
    </source>
</evidence>